<dbReference type="Proteomes" id="UP001529085">
    <property type="component" value="Unassembled WGS sequence"/>
</dbReference>
<dbReference type="RefSeq" id="WP_278005352.1">
    <property type="nucleotide sequence ID" value="NZ_JARSBN010000004.1"/>
</dbReference>
<name>A0ABT6G1H0_9FLAO</name>
<organism evidence="1 2">
    <name type="scientific">Winogradskyella marincola</name>
    <dbReference type="NCBI Taxonomy" id="3037795"/>
    <lineage>
        <taxon>Bacteria</taxon>
        <taxon>Pseudomonadati</taxon>
        <taxon>Bacteroidota</taxon>
        <taxon>Flavobacteriia</taxon>
        <taxon>Flavobacteriales</taxon>
        <taxon>Flavobacteriaceae</taxon>
        <taxon>Winogradskyella</taxon>
    </lineage>
</organism>
<dbReference type="EMBL" id="JARSBN010000004">
    <property type="protein sequence ID" value="MDG4715897.1"/>
    <property type="molecule type" value="Genomic_DNA"/>
</dbReference>
<dbReference type="SUPFAM" id="SSF52091">
    <property type="entry name" value="SpoIIaa-like"/>
    <property type="match status" value="1"/>
</dbReference>
<accession>A0ABT6G1H0</accession>
<reference evidence="1 2" key="1">
    <citation type="submission" date="2023-03" db="EMBL/GenBank/DDBJ databases">
        <title>Strain YYF002 represents a novel species in the genus Winogradskyella isolated from seawater.</title>
        <authorList>
            <person name="Fu Z.-Y."/>
        </authorList>
    </citation>
    <scope>NUCLEOTIDE SEQUENCE [LARGE SCALE GENOMIC DNA]</scope>
    <source>
        <strain evidence="1 2">YYF002</strain>
    </source>
</reference>
<sequence>MALKITETNGIFIVEGILNASTARGLKNHCKLLLDTCGALCIDIQQIAFIDRNGLLAIRSLYHYASQTHTKFSVVGDGGDHDFMSELFLAA</sequence>
<comment type="caution">
    <text evidence="1">The sequence shown here is derived from an EMBL/GenBank/DDBJ whole genome shotgun (WGS) entry which is preliminary data.</text>
</comment>
<evidence type="ECO:0008006" key="3">
    <source>
        <dbReference type="Google" id="ProtNLM"/>
    </source>
</evidence>
<evidence type="ECO:0000313" key="2">
    <source>
        <dbReference type="Proteomes" id="UP001529085"/>
    </source>
</evidence>
<gene>
    <name evidence="1" type="ORF">P7122_08440</name>
</gene>
<dbReference type="Gene3D" id="3.30.750.24">
    <property type="entry name" value="STAS domain"/>
    <property type="match status" value="1"/>
</dbReference>
<proteinExistence type="predicted"/>
<dbReference type="InterPro" id="IPR036513">
    <property type="entry name" value="STAS_dom_sf"/>
</dbReference>
<protein>
    <recommendedName>
        <fullName evidence="3">STAS domain-containing protein</fullName>
    </recommendedName>
</protein>
<evidence type="ECO:0000313" key="1">
    <source>
        <dbReference type="EMBL" id="MDG4715897.1"/>
    </source>
</evidence>
<keyword evidence="2" id="KW-1185">Reference proteome</keyword>